<dbReference type="InterPro" id="IPR007452">
    <property type="entry name" value="TamB_C"/>
</dbReference>
<evidence type="ECO:0000256" key="5">
    <source>
        <dbReference type="SAM" id="SignalP"/>
    </source>
</evidence>
<name>A0ABS6SZY0_9RHOB</name>
<dbReference type="Proteomes" id="UP000756530">
    <property type="component" value="Unassembled WGS sequence"/>
</dbReference>
<keyword evidence="4" id="KW-0472">Membrane</keyword>
<feature type="domain" description="Translocation and assembly module TamB C-terminal" evidence="6">
    <location>
        <begin position="917"/>
        <end position="1263"/>
    </location>
</feature>
<dbReference type="Pfam" id="PF04357">
    <property type="entry name" value="TamB"/>
    <property type="match status" value="1"/>
</dbReference>
<feature type="chain" id="PRO_5045482423" evidence="5">
    <location>
        <begin position="20"/>
        <end position="1263"/>
    </location>
</feature>
<keyword evidence="3" id="KW-1133">Transmembrane helix</keyword>
<dbReference type="PANTHER" id="PTHR36985">
    <property type="entry name" value="TRANSLOCATION AND ASSEMBLY MODULE SUBUNIT TAMB"/>
    <property type="match status" value="1"/>
</dbReference>
<proteinExistence type="predicted"/>
<evidence type="ECO:0000256" key="1">
    <source>
        <dbReference type="ARBA" id="ARBA00004167"/>
    </source>
</evidence>
<feature type="signal peptide" evidence="5">
    <location>
        <begin position="1"/>
        <end position="19"/>
    </location>
</feature>
<evidence type="ECO:0000256" key="2">
    <source>
        <dbReference type="ARBA" id="ARBA00022692"/>
    </source>
</evidence>
<evidence type="ECO:0000313" key="8">
    <source>
        <dbReference type="Proteomes" id="UP000756530"/>
    </source>
</evidence>
<gene>
    <name evidence="7" type="ORF">KJP28_02035</name>
</gene>
<accession>A0ABS6SZY0</accession>
<keyword evidence="2" id="KW-0812">Transmembrane</keyword>
<dbReference type="EMBL" id="JAHUZE010000001">
    <property type="protein sequence ID" value="MBV7377687.1"/>
    <property type="molecule type" value="Genomic_DNA"/>
</dbReference>
<comment type="caution">
    <text evidence="7">The sequence shown here is derived from an EMBL/GenBank/DDBJ whole genome shotgun (WGS) entry which is preliminary data.</text>
</comment>
<dbReference type="PANTHER" id="PTHR36985:SF1">
    <property type="entry name" value="TRANSLOCATION AND ASSEMBLY MODULE SUBUNIT TAMB"/>
    <property type="match status" value="1"/>
</dbReference>
<reference evidence="7 8" key="1">
    <citation type="submission" date="2021-05" db="EMBL/GenBank/DDBJ databases">
        <title>Culturable bacteria isolated from Daya Bay.</title>
        <authorList>
            <person name="Zheng W."/>
            <person name="Yu S."/>
            <person name="Huang Y."/>
        </authorList>
    </citation>
    <scope>NUCLEOTIDE SEQUENCE [LARGE SCALE GENOMIC DNA]</scope>
    <source>
        <strain evidence="7 8">DP4N28-5</strain>
    </source>
</reference>
<evidence type="ECO:0000256" key="4">
    <source>
        <dbReference type="ARBA" id="ARBA00023136"/>
    </source>
</evidence>
<keyword evidence="8" id="KW-1185">Reference proteome</keyword>
<keyword evidence="5" id="KW-0732">Signal</keyword>
<evidence type="ECO:0000256" key="3">
    <source>
        <dbReference type="ARBA" id="ARBA00022989"/>
    </source>
</evidence>
<sequence>MRFVIALLALVAIALPATAQDTPSEEEDKSRLESWLQDTLSGAGRDVTVTGFRGALSSEATMQRLEIADDDGIWLTLTDITLDWTRSAVLDRRIEINRLTAAEIELARLPGGDDEAAPVPETEASDFTLPELPVAIRIGEISTESLKLGAPVLGEEVEMRLDGSAALANGEGSADFGLTRIDGKDGAFTLSGSFSNETELLDLDLVLSEGEGGIAATVLGLPGAPAIDLVVEGSDPISDFMANIVLSTDGEDRLAGQVELAVDRPETETEQTGSQMQLTANIAGDLRPLFEEDYQRFFGGESLLHLEAARFPNGAIQVGDLFLRTDALELRGNAALNAEGWPENADITGTLASADGTPVVLPVSGPRSTLARAEISFDYDTLRDSGWTANVAASDFVRDGTRVGEVTLSGAGTLEPGGGDTPPSVDGRITMQATDLKPREAALAQAIGPALSGGFAFSRGSGTPLQISDLALSGADYGLTGAITLDTVVEQLDLLADLDLNLSAENLARFADLAGQDIAGAADVSITGNVAVPGGPFDIEIDGTTQDFDLGIDRIDGLFSGQNRIFVAAERDETGTTIREARLTGAGVTAIASGTLASDASRIALDLDLPDGTRLDPQLVGAVTADITAVSAAGDWTVDGTATGPGGLTARFDGTAQSTDDGFGPVTAQVVAAAESFAPYSGLAGRSLAGGGDVTARVAGDLRSEALTLSLDAETRNLSLALGNLDQLLRGTANVALTARRDEDGTLFVDNLDLSTPVVTATATGSGSGDQSEVQFDARLADIGIFVPNLGGAFSAGGTAILTGEDYRIDISGSGPAGLSVNVDGTVAGDASRANLSLNGDMPLALANGFISGAELSGRAAFDLALNGPLELGSLSGRVTTSTLRAAVPSAAVALGPVQANVTLGNGQARIEAAGAVSSGGRVEVAGPVGLSRGYDAGLTIRLDNVGLTDPSLYDTQVNGQLTVQGPLTGGARIAGTLNTGLVEIRIPSSGFAFNGNVDGLVHVNEPRAVRATRGFANKVETGGRTGGGAGVAYPLDIVINAPNQVFIRGRGLDAELGGSLVIGGTTANVVPQGGLSLIRGRLDLLGNRLDLTEASATLQGDFDPFIQVAAVTNVEDVSIRIAIDGPASNPEVSFTSSPDLPEDEILARLVFGRSVAEISPLQALRLANGVATLSGRSGGGVMGNIRGGLGLADLDVASDEEGNLGVTAGAYISDNIYTGVQVGADGQAEVTINLDVTDNLTARGSVGTDGNTSLGIYFERDY</sequence>
<evidence type="ECO:0000259" key="6">
    <source>
        <dbReference type="Pfam" id="PF04357"/>
    </source>
</evidence>
<dbReference type="RefSeq" id="WP_218390561.1">
    <property type="nucleotide sequence ID" value="NZ_JAHUZE010000001.1"/>
</dbReference>
<comment type="subcellular location">
    <subcellularLocation>
        <location evidence="1">Membrane</location>
        <topology evidence="1">Single-pass membrane protein</topology>
    </subcellularLocation>
</comment>
<protein>
    <submittedName>
        <fullName evidence="7">Translocation/assembly module TamB domain-containing protein</fullName>
    </submittedName>
</protein>
<organism evidence="7 8">
    <name type="scientific">Maritimibacter dapengensis</name>
    <dbReference type="NCBI Taxonomy" id="2836868"/>
    <lineage>
        <taxon>Bacteria</taxon>
        <taxon>Pseudomonadati</taxon>
        <taxon>Pseudomonadota</taxon>
        <taxon>Alphaproteobacteria</taxon>
        <taxon>Rhodobacterales</taxon>
        <taxon>Roseobacteraceae</taxon>
        <taxon>Maritimibacter</taxon>
    </lineage>
</organism>
<evidence type="ECO:0000313" key="7">
    <source>
        <dbReference type="EMBL" id="MBV7377687.1"/>
    </source>
</evidence>